<dbReference type="Pfam" id="PF01753">
    <property type="entry name" value="zf-MYND"/>
    <property type="match status" value="1"/>
</dbReference>
<dbReference type="PROSITE" id="PS01360">
    <property type="entry name" value="ZF_MYND_1"/>
    <property type="match status" value="1"/>
</dbReference>
<name>A0AAW0AYK6_9AGAR</name>
<dbReference type="PROSITE" id="PS50865">
    <property type="entry name" value="ZF_MYND_2"/>
    <property type="match status" value="1"/>
</dbReference>
<feature type="domain" description="MYND-type" evidence="5">
    <location>
        <begin position="411"/>
        <end position="458"/>
    </location>
</feature>
<accession>A0AAW0AYK6</accession>
<organism evidence="6 7">
    <name type="scientific">Favolaschia claudopus</name>
    <dbReference type="NCBI Taxonomy" id="2862362"/>
    <lineage>
        <taxon>Eukaryota</taxon>
        <taxon>Fungi</taxon>
        <taxon>Dikarya</taxon>
        <taxon>Basidiomycota</taxon>
        <taxon>Agaricomycotina</taxon>
        <taxon>Agaricomycetes</taxon>
        <taxon>Agaricomycetidae</taxon>
        <taxon>Agaricales</taxon>
        <taxon>Marasmiineae</taxon>
        <taxon>Mycenaceae</taxon>
        <taxon>Favolaschia</taxon>
    </lineage>
</organism>
<dbReference type="InterPro" id="IPR002893">
    <property type="entry name" value="Znf_MYND"/>
</dbReference>
<dbReference type="Proteomes" id="UP001362999">
    <property type="component" value="Unassembled WGS sequence"/>
</dbReference>
<evidence type="ECO:0000313" key="6">
    <source>
        <dbReference type="EMBL" id="KAK7018399.1"/>
    </source>
</evidence>
<keyword evidence="2 4" id="KW-0863">Zinc-finger</keyword>
<reference evidence="6 7" key="1">
    <citation type="journal article" date="2024" name="J Genomics">
        <title>Draft genome sequencing and assembly of Favolaschia claudopus CIRM-BRFM 2984 isolated from oak limbs.</title>
        <authorList>
            <person name="Navarro D."/>
            <person name="Drula E."/>
            <person name="Chaduli D."/>
            <person name="Cazenave R."/>
            <person name="Ahrendt S."/>
            <person name="Wang J."/>
            <person name="Lipzen A."/>
            <person name="Daum C."/>
            <person name="Barry K."/>
            <person name="Grigoriev I.V."/>
            <person name="Favel A."/>
            <person name="Rosso M.N."/>
            <person name="Martin F."/>
        </authorList>
    </citation>
    <scope>NUCLEOTIDE SEQUENCE [LARGE SCALE GENOMIC DNA]</scope>
    <source>
        <strain evidence="6 7">CIRM-BRFM 2984</strain>
    </source>
</reference>
<dbReference type="SUPFAM" id="SSF144232">
    <property type="entry name" value="HIT/MYND zinc finger-like"/>
    <property type="match status" value="1"/>
</dbReference>
<evidence type="ECO:0000256" key="3">
    <source>
        <dbReference type="ARBA" id="ARBA00022833"/>
    </source>
</evidence>
<dbReference type="Gene3D" id="6.10.140.2220">
    <property type="match status" value="1"/>
</dbReference>
<dbReference type="AlphaFoldDB" id="A0AAW0AYK6"/>
<dbReference type="EMBL" id="JAWWNJ010000046">
    <property type="protein sequence ID" value="KAK7018399.1"/>
    <property type="molecule type" value="Genomic_DNA"/>
</dbReference>
<dbReference type="GO" id="GO:0008270">
    <property type="term" value="F:zinc ion binding"/>
    <property type="evidence" value="ECO:0007669"/>
    <property type="project" value="UniProtKB-KW"/>
</dbReference>
<gene>
    <name evidence="6" type="ORF">R3P38DRAFT_2982570</name>
</gene>
<keyword evidence="1" id="KW-0479">Metal-binding</keyword>
<comment type="caution">
    <text evidence="6">The sequence shown here is derived from an EMBL/GenBank/DDBJ whole genome shotgun (WGS) entry which is preliminary data.</text>
</comment>
<evidence type="ECO:0000259" key="5">
    <source>
        <dbReference type="PROSITE" id="PS50865"/>
    </source>
</evidence>
<keyword evidence="3" id="KW-0862">Zinc</keyword>
<sequence>MHPSLDPEHLQRLPILTRSRAIAAMNGSHAALSAVSRTPIIGLLPVYYALLDPSAILFLVAQMDSDTNNWVSPVINKASQIALCVQGIIASASQTDIPGPPLRDLWQRIWPWLEFMNDYAEVFSERMQLRLQVSVTLSLISLFGMDETTSELMRNTSGFYIVLFRLWTQAFDEAASNSGQALEVLWPCIAHVRPNTTGDREFEEAVEGSGGSRKALAVLCLKHIKHVLQLWDSTSTTLDRLISVRCVFALLQQRCETDHSFMKIVVGEGIIGVATSVACRLSLPPFTGAQDYIFNMSWYIRFYIEYGHNLATESLRSGLLVALLQLGQMTPPKPHSGQQMDYLLIYLSFNTVYFSFLAQFRASVAALDIKIDSNTFNGFPISDKWNALFSLLERRWAVMDRYLNRERERDLLVCGNGKCSRIVRRHALRHCSACKVFWYCSKECQIQHWQHGGHRQTCKWKWNSHGKTGRQFKTSKRDVSFLRSLIHEDYLRMKTRILEAEVAYVRANPGSVYYVKFDYCLPLGDCEISVEPSSEFPLDNDMWRQLSQCVEESNGRLMMHVLCVHDGGRIQLYTFPICFETEERRNRVEALAAATDSLDSEGPGKESYFLRLRELVGMDLLEVHC</sequence>
<protein>
    <submittedName>
        <fullName evidence="6">MYND-type domain-containing protein</fullName>
    </submittedName>
</protein>
<evidence type="ECO:0000313" key="7">
    <source>
        <dbReference type="Proteomes" id="UP001362999"/>
    </source>
</evidence>
<evidence type="ECO:0000256" key="1">
    <source>
        <dbReference type="ARBA" id="ARBA00022723"/>
    </source>
</evidence>
<evidence type="ECO:0000256" key="4">
    <source>
        <dbReference type="PROSITE-ProRule" id="PRU00134"/>
    </source>
</evidence>
<evidence type="ECO:0000256" key="2">
    <source>
        <dbReference type="ARBA" id="ARBA00022771"/>
    </source>
</evidence>
<keyword evidence="7" id="KW-1185">Reference proteome</keyword>
<proteinExistence type="predicted"/>